<dbReference type="OrthoDB" id="6247875at2759"/>
<evidence type="ECO:0000313" key="3">
    <source>
        <dbReference type="Proteomes" id="UP000053647"/>
    </source>
</evidence>
<proteinExistence type="predicted"/>
<feature type="compositionally biased region" description="Polar residues" evidence="1">
    <location>
        <begin position="64"/>
        <end position="85"/>
    </location>
</feature>
<sequence>MLYPTPGVEYTYSIKPYASSSELAFQPNSALQESEKPIHMPSPLATVTSSLIGWNGELEPPSPSTSVYTASSQGDVPSSLKSSSPRPAAAEVCAPPGRNKGDPAFQSSCEPAISMSADVFGYSSYGGGVNSLYEDVERARALEAYAIGLDSYDLFSCPVSFPEYSSIDLTFEEELAALFQEQPPGP</sequence>
<dbReference type="EMBL" id="KN819467">
    <property type="protein sequence ID" value="KIJ09398.1"/>
    <property type="molecule type" value="Genomic_DNA"/>
</dbReference>
<accession>A0A0C9TEL2</accession>
<evidence type="ECO:0000313" key="2">
    <source>
        <dbReference type="EMBL" id="KIJ09398.1"/>
    </source>
</evidence>
<gene>
    <name evidence="2" type="ORF">PAXINDRAFT_102256</name>
</gene>
<reference evidence="3" key="2">
    <citation type="submission" date="2015-01" db="EMBL/GenBank/DDBJ databases">
        <title>Evolutionary Origins and Diversification of the Mycorrhizal Mutualists.</title>
        <authorList>
            <consortium name="DOE Joint Genome Institute"/>
            <consortium name="Mycorrhizal Genomics Consortium"/>
            <person name="Kohler A."/>
            <person name="Kuo A."/>
            <person name="Nagy L.G."/>
            <person name="Floudas D."/>
            <person name="Copeland A."/>
            <person name="Barry K.W."/>
            <person name="Cichocki N."/>
            <person name="Veneault-Fourrey C."/>
            <person name="LaButti K."/>
            <person name="Lindquist E.A."/>
            <person name="Lipzen A."/>
            <person name="Lundell T."/>
            <person name="Morin E."/>
            <person name="Murat C."/>
            <person name="Riley R."/>
            <person name="Ohm R."/>
            <person name="Sun H."/>
            <person name="Tunlid A."/>
            <person name="Henrissat B."/>
            <person name="Grigoriev I.V."/>
            <person name="Hibbett D.S."/>
            <person name="Martin F."/>
        </authorList>
    </citation>
    <scope>NUCLEOTIDE SEQUENCE [LARGE SCALE GENOMIC DNA]</scope>
    <source>
        <strain evidence="3">ATCC 200175</strain>
    </source>
</reference>
<organism evidence="2 3">
    <name type="scientific">Paxillus involutus ATCC 200175</name>
    <dbReference type="NCBI Taxonomy" id="664439"/>
    <lineage>
        <taxon>Eukaryota</taxon>
        <taxon>Fungi</taxon>
        <taxon>Dikarya</taxon>
        <taxon>Basidiomycota</taxon>
        <taxon>Agaricomycotina</taxon>
        <taxon>Agaricomycetes</taxon>
        <taxon>Agaricomycetidae</taxon>
        <taxon>Boletales</taxon>
        <taxon>Paxilineae</taxon>
        <taxon>Paxillaceae</taxon>
        <taxon>Paxillus</taxon>
    </lineage>
</organism>
<evidence type="ECO:0000256" key="1">
    <source>
        <dbReference type="SAM" id="MobiDB-lite"/>
    </source>
</evidence>
<protein>
    <submittedName>
        <fullName evidence="2">Uncharacterized protein</fullName>
    </submittedName>
</protein>
<dbReference type="HOGENOM" id="CLU_1454854_0_0_1"/>
<keyword evidence="3" id="KW-1185">Reference proteome</keyword>
<dbReference type="AlphaFoldDB" id="A0A0C9TEL2"/>
<dbReference type="Proteomes" id="UP000053647">
    <property type="component" value="Unassembled WGS sequence"/>
</dbReference>
<reference evidence="2 3" key="1">
    <citation type="submission" date="2014-06" db="EMBL/GenBank/DDBJ databases">
        <authorList>
            <consortium name="DOE Joint Genome Institute"/>
            <person name="Kuo A."/>
            <person name="Kohler A."/>
            <person name="Nagy L.G."/>
            <person name="Floudas D."/>
            <person name="Copeland A."/>
            <person name="Barry K.W."/>
            <person name="Cichocki N."/>
            <person name="Veneault-Fourrey C."/>
            <person name="LaButti K."/>
            <person name="Lindquist E.A."/>
            <person name="Lipzen A."/>
            <person name="Lundell T."/>
            <person name="Morin E."/>
            <person name="Murat C."/>
            <person name="Sun H."/>
            <person name="Tunlid A."/>
            <person name="Henrissat B."/>
            <person name="Grigoriev I.V."/>
            <person name="Hibbett D.S."/>
            <person name="Martin F."/>
            <person name="Nordberg H.P."/>
            <person name="Cantor M.N."/>
            <person name="Hua S.X."/>
        </authorList>
    </citation>
    <scope>NUCLEOTIDE SEQUENCE [LARGE SCALE GENOMIC DNA]</scope>
    <source>
        <strain evidence="2 3">ATCC 200175</strain>
    </source>
</reference>
<feature type="region of interest" description="Disordered" evidence="1">
    <location>
        <begin position="53"/>
        <end position="105"/>
    </location>
</feature>
<name>A0A0C9TEL2_PAXIN</name>